<protein>
    <submittedName>
        <fullName evidence="2">Uncharacterized protein</fullName>
    </submittedName>
</protein>
<feature type="region of interest" description="Disordered" evidence="1">
    <location>
        <begin position="176"/>
        <end position="198"/>
    </location>
</feature>
<gene>
    <name evidence="2" type="ORF">N658DRAFT_527576</name>
</gene>
<keyword evidence="3" id="KW-1185">Reference proteome</keyword>
<reference evidence="2" key="2">
    <citation type="submission" date="2023-05" db="EMBL/GenBank/DDBJ databases">
        <authorList>
            <consortium name="Lawrence Berkeley National Laboratory"/>
            <person name="Steindorff A."/>
            <person name="Hensen N."/>
            <person name="Bonometti L."/>
            <person name="Westerberg I."/>
            <person name="Brannstrom I.O."/>
            <person name="Guillou S."/>
            <person name="Cros-Aarteil S."/>
            <person name="Calhoun S."/>
            <person name="Haridas S."/>
            <person name="Kuo A."/>
            <person name="Mondo S."/>
            <person name="Pangilinan J."/>
            <person name="Riley R."/>
            <person name="Labutti K."/>
            <person name="Andreopoulos B."/>
            <person name="Lipzen A."/>
            <person name="Chen C."/>
            <person name="Yanf M."/>
            <person name="Daum C."/>
            <person name="Ng V."/>
            <person name="Clum A."/>
            <person name="Ohm R."/>
            <person name="Martin F."/>
            <person name="Silar P."/>
            <person name="Natvig D."/>
            <person name="Lalanne C."/>
            <person name="Gautier V."/>
            <person name="Ament-Velasquez S.L."/>
            <person name="Kruys A."/>
            <person name="Hutchinson M.I."/>
            <person name="Powell A.J."/>
            <person name="Barry K."/>
            <person name="Miller A.N."/>
            <person name="Grigoriev I.V."/>
            <person name="Debuchy R."/>
            <person name="Gladieux P."/>
            <person name="Thoren M.H."/>
            <person name="Johannesson H."/>
        </authorList>
    </citation>
    <scope>NUCLEOTIDE SEQUENCE</scope>
    <source>
        <strain evidence="2">CBS 757.83</strain>
    </source>
</reference>
<proteinExistence type="predicted"/>
<dbReference type="EMBL" id="MU863701">
    <property type="protein sequence ID" value="KAK4096680.1"/>
    <property type="molecule type" value="Genomic_DNA"/>
</dbReference>
<accession>A0AAN6PV84</accession>
<evidence type="ECO:0000313" key="3">
    <source>
        <dbReference type="Proteomes" id="UP001305647"/>
    </source>
</evidence>
<reference evidence="2" key="1">
    <citation type="journal article" date="2023" name="Mol. Phylogenet. Evol.">
        <title>Genome-scale phylogeny and comparative genomics of the fungal order Sordariales.</title>
        <authorList>
            <person name="Hensen N."/>
            <person name="Bonometti L."/>
            <person name="Westerberg I."/>
            <person name="Brannstrom I.O."/>
            <person name="Guillou S."/>
            <person name="Cros-Aarteil S."/>
            <person name="Calhoun S."/>
            <person name="Haridas S."/>
            <person name="Kuo A."/>
            <person name="Mondo S."/>
            <person name="Pangilinan J."/>
            <person name="Riley R."/>
            <person name="LaButti K."/>
            <person name="Andreopoulos B."/>
            <person name="Lipzen A."/>
            <person name="Chen C."/>
            <person name="Yan M."/>
            <person name="Daum C."/>
            <person name="Ng V."/>
            <person name="Clum A."/>
            <person name="Steindorff A."/>
            <person name="Ohm R.A."/>
            <person name="Martin F."/>
            <person name="Silar P."/>
            <person name="Natvig D.O."/>
            <person name="Lalanne C."/>
            <person name="Gautier V."/>
            <person name="Ament-Velasquez S.L."/>
            <person name="Kruys A."/>
            <person name="Hutchinson M.I."/>
            <person name="Powell A.J."/>
            <person name="Barry K."/>
            <person name="Miller A.N."/>
            <person name="Grigoriev I.V."/>
            <person name="Debuchy R."/>
            <person name="Gladieux P."/>
            <person name="Hiltunen Thoren M."/>
            <person name="Johannesson H."/>
        </authorList>
    </citation>
    <scope>NUCLEOTIDE SEQUENCE</scope>
    <source>
        <strain evidence="2">CBS 757.83</strain>
    </source>
</reference>
<comment type="caution">
    <text evidence="2">The sequence shown here is derived from an EMBL/GenBank/DDBJ whole genome shotgun (WGS) entry which is preliminary data.</text>
</comment>
<evidence type="ECO:0000313" key="2">
    <source>
        <dbReference type="EMBL" id="KAK4096680.1"/>
    </source>
</evidence>
<organism evidence="2 3">
    <name type="scientific">Parathielavia hyrcaniae</name>
    <dbReference type="NCBI Taxonomy" id="113614"/>
    <lineage>
        <taxon>Eukaryota</taxon>
        <taxon>Fungi</taxon>
        <taxon>Dikarya</taxon>
        <taxon>Ascomycota</taxon>
        <taxon>Pezizomycotina</taxon>
        <taxon>Sordariomycetes</taxon>
        <taxon>Sordariomycetidae</taxon>
        <taxon>Sordariales</taxon>
        <taxon>Chaetomiaceae</taxon>
        <taxon>Parathielavia</taxon>
    </lineage>
</organism>
<name>A0AAN6PV84_9PEZI</name>
<dbReference type="Proteomes" id="UP001305647">
    <property type="component" value="Unassembled WGS sequence"/>
</dbReference>
<dbReference type="AlphaFoldDB" id="A0AAN6PV84"/>
<sequence>MDVMDLGLDRAFSKPVVARVRQRPWPTDLHHESLAADLVQELAVLTAPTNLVASMYNKDIVLVWDAGVGLTVTDYTVKLLRKETGRPANYTVTSDMALREGKISTTVVLTEPEEGQQIEALVSAKLAGALCLWSRTAITVEFPLEVYIDYGSSVDLASGIVNLIVRASRPLTRSSSTFHLRKTGPGADGSSSSATEPIAPRSVNKDRAVLRFKLAPADYGSTIRVLVVNAAGAASGTEDASAQAMSDDYDLLDHALVASVQVWRLGEANAEIMAVRGVAPFLKVAWTGRHEKVQVQVTMLCETAPFQAVSVNEKSEVDGCEMEIEPARLPPSGTEMVVYLRGSVPLSGRSLEVAAHCLKIEQVKVP</sequence>
<evidence type="ECO:0000256" key="1">
    <source>
        <dbReference type="SAM" id="MobiDB-lite"/>
    </source>
</evidence>